<evidence type="ECO:0000259" key="6">
    <source>
        <dbReference type="Pfam" id="PF08281"/>
    </source>
</evidence>
<evidence type="ECO:0000313" key="7">
    <source>
        <dbReference type="EMBL" id="QDL91335.1"/>
    </source>
</evidence>
<dbReference type="AlphaFoldDB" id="A0A5B8FSH7"/>
<sequence length="180" mass="20108">MAAGEDDRTVLSRAALGDKAAMRVLYERHHDPLHAFLRARCRDEALASDVVHDAMLEVWRSAGRFSGKSSVRTWIFAIARNKLVDRLRRGGALSFVEEVPDLPDEAPDAEAVLDAAQNAARVRACLDRLKAMHLAVIRLAFYEGLPYDEISRVEGIPVGTVKTRIFHAKQALLHCLGRRR</sequence>
<reference evidence="7 8" key="1">
    <citation type="submission" date="2019-06" db="EMBL/GenBank/DDBJ databases">
        <title>Genome sequence of Rhodobacteraceae bacterium D4M1.</title>
        <authorList>
            <person name="Cao J."/>
        </authorList>
    </citation>
    <scope>NUCLEOTIDE SEQUENCE [LARGE SCALE GENOMIC DNA]</scope>
    <source>
        <strain evidence="7 8">D4M1</strain>
    </source>
</reference>
<evidence type="ECO:0000256" key="1">
    <source>
        <dbReference type="ARBA" id="ARBA00010641"/>
    </source>
</evidence>
<accession>A0A5B8FSH7</accession>
<dbReference type="GO" id="GO:0006352">
    <property type="term" value="P:DNA-templated transcription initiation"/>
    <property type="evidence" value="ECO:0007669"/>
    <property type="project" value="InterPro"/>
</dbReference>
<evidence type="ECO:0000256" key="4">
    <source>
        <dbReference type="ARBA" id="ARBA00023163"/>
    </source>
</evidence>
<dbReference type="KEGG" id="ppru:FDP22_05765"/>
<comment type="similarity">
    <text evidence="1">Belongs to the sigma-70 factor family. ECF subfamily.</text>
</comment>
<dbReference type="InterPro" id="IPR036388">
    <property type="entry name" value="WH-like_DNA-bd_sf"/>
</dbReference>
<dbReference type="CDD" id="cd06171">
    <property type="entry name" value="Sigma70_r4"/>
    <property type="match status" value="1"/>
</dbReference>
<dbReference type="InterPro" id="IPR013325">
    <property type="entry name" value="RNA_pol_sigma_r2"/>
</dbReference>
<keyword evidence="3" id="KW-0731">Sigma factor</keyword>
<dbReference type="Pfam" id="PF04542">
    <property type="entry name" value="Sigma70_r2"/>
    <property type="match status" value="1"/>
</dbReference>
<dbReference type="SUPFAM" id="SSF88946">
    <property type="entry name" value="Sigma2 domain of RNA polymerase sigma factors"/>
    <property type="match status" value="1"/>
</dbReference>
<evidence type="ECO:0000256" key="3">
    <source>
        <dbReference type="ARBA" id="ARBA00023082"/>
    </source>
</evidence>
<protein>
    <submittedName>
        <fullName evidence="7">Sigma-70 family RNA polymerase sigma factor</fullName>
    </submittedName>
</protein>
<evidence type="ECO:0000256" key="2">
    <source>
        <dbReference type="ARBA" id="ARBA00023015"/>
    </source>
</evidence>
<dbReference type="Gene3D" id="1.10.1740.10">
    <property type="match status" value="1"/>
</dbReference>
<dbReference type="InterPro" id="IPR013324">
    <property type="entry name" value="RNA_pol_sigma_r3/r4-like"/>
</dbReference>
<keyword evidence="2" id="KW-0805">Transcription regulation</keyword>
<proteinExistence type="inferred from homology"/>
<dbReference type="Proteomes" id="UP000305888">
    <property type="component" value="Chromosome"/>
</dbReference>
<dbReference type="InterPro" id="IPR007627">
    <property type="entry name" value="RNA_pol_sigma70_r2"/>
</dbReference>
<evidence type="ECO:0000313" key="8">
    <source>
        <dbReference type="Proteomes" id="UP000305888"/>
    </source>
</evidence>
<feature type="domain" description="RNA polymerase sigma factor 70 region 4 type 2" evidence="6">
    <location>
        <begin position="121"/>
        <end position="172"/>
    </location>
</feature>
<dbReference type="PANTHER" id="PTHR43133:SF32">
    <property type="entry name" value="BLR3042 PROTEIN"/>
    <property type="match status" value="1"/>
</dbReference>
<dbReference type="OrthoDB" id="9803470at2"/>
<dbReference type="PANTHER" id="PTHR43133">
    <property type="entry name" value="RNA POLYMERASE ECF-TYPE SIGMA FACTO"/>
    <property type="match status" value="1"/>
</dbReference>
<dbReference type="Gene3D" id="1.10.10.10">
    <property type="entry name" value="Winged helix-like DNA-binding domain superfamily/Winged helix DNA-binding domain"/>
    <property type="match status" value="1"/>
</dbReference>
<dbReference type="GO" id="GO:0016987">
    <property type="term" value="F:sigma factor activity"/>
    <property type="evidence" value="ECO:0007669"/>
    <property type="project" value="UniProtKB-KW"/>
</dbReference>
<dbReference type="InterPro" id="IPR039425">
    <property type="entry name" value="RNA_pol_sigma-70-like"/>
</dbReference>
<dbReference type="InterPro" id="IPR013249">
    <property type="entry name" value="RNA_pol_sigma70_r4_t2"/>
</dbReference>
<evidence type="ECO:0000259" key="5">
    <source>
        <dbReference type="Pfam" id="PF04542"/>
    </source>
</evidence>
<dbReference type="EMBL" id="CP040818">
    <property type="protein sequence ID" value="QDL91335.1"/>
    <property type="molecule type" value="Genomic_DNA"/>
</dbReference>
<name>A0A5B8FSH7_9RHOB</name>
<gene>
    <name evidence="7" type="ORF">FDP22_05765</name>
</gene>
<dbReference type="NCBIfam" id="TIGR02937">
    <property type="entry name" value="sigma70-ECF"/>
    <property type="match status" value="1"/>
</dbReference>
<keyword evidence="8" id="KW-1185">Reference proteome</keyword>
<dbReference type="InterPro" id="IPR014284">
    <property type="entry name" value="RNA_pol_sigma-70_dom"/>
</dbReference>
<keyword evidence="4" id="KW-0804">Transcription</keyword>
<organism evidence="7 8">
    <name type="scientific">Paroceanicella profunda</name>
    <dbReference type="NCBI Taxonomy" id="2579971"/>
    <lineage>
        <taxon>Bacteria</taxon>
        <taxon>Pseudomonadati</taxon>
        <taxon>Pseudomonadota</taxon>
        <taxon>Alphaproteobacteria</taxon>
        <taxon>Rhodobacterales</taxon>
        <taxon>Paracoccaceae</taxon>
        <taxon>Paroceanicella</taxon>
    </lineage>
</organism>
<dbReference type="SUPFAM" id="SSF88659">
    <property type="entry name" value="Sigma3 and sigma4 domains of RNA polymerase sigma factors"/>
    <property type="match status" value="1"/>
</dbReference>
<feature type="domain" description="RNA polymerase sigma-70 region 2" evidence="5">
    <location>
        <begin position="25"/>
        <end position="90"/>
    </location>
</feature>
<dbReference type="GO" id="GO:0003677">
    <property type="term" value="F:DNA binding"/>
    <property type="evidence" value="ECO:0007669"/>
    <property type="project" value="InterPro"/>
</dbReference>
<dbReference type="RefSeq" id="WP_138575733.1">
    <property type="nucleotide sequence ID" value="NZ_CP040818.1"/>
</dbReference>
<dbReference type="Pfam" id="PF08281">
    <property type="entry name" value="Sigma70_r4_2"/>
    <property type="match status" value="1"/>
</dbReference>